<accession>A0A2H3DTL6</accession>
<evidence type="ECO:0000313" key="2">
    <source>
        <dbReference type="Proteomes" id="UP000217790"/>
    </source>
</evidence>
<gene>
    <name evidence="1" type="ORF">ARMGADRAFT_920527</name>
</gene>
<proteinExistence type="predicted"/>
<keyword evidence="2" id="KW-1185">Reference proteome</keyword>
<reference evidence="2" key="1">
    <citation type="journal article" date="2017" name="Nat. Ecol. Evol.">
        <title>Genome expansion and lineage-specific genetic innovations in the forest pathogenic fungi Armillaria.</title>
        <authorList>
            <person name="Sipos G."/>
            <person name="Prasanna A.N."/>
            <person name="Walter M.C."/>
            <person name="O'Connor E."/>
            <person name="Balint B."/>
            <person name="Krizsan K."/>
            <person name="Kiss B."/>
            <person name="Hess J."/>
            <person name="Varga T."/>
            <person name="Slot J."/>
            <person name="Riley R."/>
            <person name="Boka B."/>
            <person name="Rigling D."/>
            <person name="Barry K."/>
            <person name="Lee J."/>
            <person name="Mihaltcheva S."/>
            <person name="LaButti K."/>
            <person name="Lipzen A."/>
            <person name="Waldron R."/>
            <person name="Moloney N.M."/>
            <person name="Sperisen C."/>
            <person name="Kredics L."/>
            <person name="Vagvoelgyi C."/>
            <person name="Patrignani A."/>
            <person name="Fitzpatrick D."/>
            <person name="Nagy I."/>
            <person name="Doyle S."/>
            <person name="Anderson J.B."/>
            <person name="Grigoriev I.V."/>
            <person name="Gueldener U."/>
            <person name="Muensterkoetter M."/>
            <person name="Nagy L.G."/>
        </authorList>
    </citation>
    <scope>NUCLEOTIDE SEQUENCE [LARGE SCALE GENOMIC DNA]</scope>
    <source>
        <strain evidence="2">Ar21-2</strain>
    </source>
</reference>
<dbReference type="AlphaFoldDB" id="A0A2H3DTL6"/>
<evidence type="ECO:0000313" key="1">
    <source>
        <dbReference type="EMBL" id="PBK98561.1"/>
    </source>
</evidence>
<dbReference type="Proteomes" id="UP000217790">
    <property type="component" value="Unassembled WGS sequence"/>
</dbReference>
<protein>
    <submittedName>
        <fullName evidence="1">Uncharacterized protein</fullName>
    </submittedName>
</protein>
<organism evidence="1 2">
    <name type="scientific">Armillaria gallica</name>
    <name type="common">Bulbous honey fungus</name>
    <name type="synonym">Armillaria bulbosa</name>
    <dbReference type="NCBI Taxonomy" id="47427"/>
    <lineage>
        <taxon>Eukaryota</taxon>
        <taxon>Fungi</taxon>
        <taxon>Dikarya</taxon>
        <taxon>Basidiomycota</taxon>
        <taxon>Agaricomycotina</taxon>
        <taxon>Agaricomycetes</taxon>
        <taxon>Agaricomycetidae</taxon>
        <taxon>Agaricales</taxon>
        <taxon>Marasmiineae</taxon>
        <taxon>Physalacriaceae</taxon>
        <taxon>Armillaria</taxon>
    </lineage>
</organism>
<feature type="non-terminal residue" evidence="1">
    <location>
        <position position="1"/>
    </location>
</feature>
<sequence length="65" mass="7505">IKRLVVDYIDLYYQHQCAISRLIEKGFLMQKCRVGPNTSIEQTVLSSRSNLSCLLIFTIDIEKAK</sequence>
<name>A0A2H3DTL6_ARMGA</name>
<dbReference type="EMBL" id="KZ293648">
    <property type="protein sequence ID" value="PBK98561.1"/>
    <property type="molecule type" value="Genomic_DNA"/>
</dbReference>
<dbReference type="InParanoid" id="A0A2H3DTL6"/>